<gene>
    <name evidence="7" type="ORF">AKG37_07980</name>
    <name evidence="8" type="ORF">KCQ59_10435</name>
</gene>
<evidence type="ECO:0000256" key="4">
    <source>
        <dbReference type="ARBA" id="ARBA00022989"/>
    </source>
</evidence>
<dbReference type="Pfam" id="PF01098">
    <property type="entry name" value="FTSW_RODA_SPOVE"/>
    <property type="match status" value="1"/>
</dbReference>
<feature type="transmembrane region" description="Helical" evidence="6">
    <location>
        <begin position="150"/>
        <end position="168"/>
    </location>
</feature>
<dbReference type="PANTHER" id="PTHR30474:SF1">
    <property type="entry name" value="PEPTIDOGLYCAN GLYCOSYLTRANSFERASE MRDB"/>
    <property type="match status" value="1"/>
</dbReference>
<reference evidence="8 10" key="2">
    <citation type="submission" date="2021-04" db="EMBL/GenBank/DDBJ databases">
        <title>Isolation of newly marine bacteria for enzymatic activity.</title>
        <authorList>
            <person name="Hadi W.A.M."/>
            <person name="Nair A.J.J."/>
            <person name="Edwin B.T."/>
        </authorList>
    </citation>
    <scope>NUCLEOTIDE SEQUENCE [LARGE SCALE GENOMIC DNA]</scope>
    <source>
        <strain evidence="8 10">B28A</strain>
    </source>
</reference>
<feature type="transmembrane region" description="Helical" evidence="6">
    <location>
        <begin position="12"/>
        <end position="35"/>
    </location>
</feature>
<keyword evidence="5 6" id="KW-0472">Membrane</keyword>
<comment type="caution">
    <text evidence="8">The sequence shown here is derived from an EMBL/GenBank/DDBJ whole genome shotgun (WGS) entry which is preliminary data.</text>
</comment>
<dbReference type="GO" id="GO:0016020">
    <property type="term" value="C:membrane"/>
    <property type="evidence" value="ECO:0007669"/>
    <property type="project" value="UniProtKB-SubCell"/>
</dbReference>
<feature type="transmembrane region" description="Helical" evidence="6">
    <location>
        <begin position="174"/>
        <end position="191"/>
    </location>
</feature>
<dbReference type="Proteomes" id="UP000676804">
    <property type="component" value="Unassembled WGS sequence"/>
</dbReference>
<dbReference type="PANTHER" id="PTHR30474">
    <property type="entry name" value="CELL CYCLE PROTEIN"/>
    <property type="match status" value="1"/>
</dbReference>
<sequence>MNKQNTSPYYQGDLIFIFLAFFAISVISIYAAGQFGQYGTGAWTRQIIYYMVGVICIVAINYFDLEQLEKLSLYIFIGGIILLILLKVAPAQIGGHPFAPTINGAKSWFVLPGVGTFQPSEFMKIGLIMMLASVIGKSTPKERRRLEDDIYLLLKIAGVSIVPVGLIFLQDAGTAAVCMFIVMVMVFLSGVNWKIISLIGSVVVLLIITVLSVVLLFPDFAKESLGVKQYQINRITAWIPDNSANSEQTKLQDATSSDKFQVDRAIMAIGAGQIFGNGIKNLKVYVPEAQTDMIFSIIGEAFGFIGCAFVVIMFFFLIYRLVVLIDRIHPYSRFASFFCVGYTALIVIHTFQNIGMNIGVMPVTGIPLLFISFGGSSVLSVLIGFGIAYNASVQLTKYQSYLFK</sequence>
<dbReference type="RefSeq" id="WP_060698721.1">
    <property type="nucleotide sequence ID" value="NZ_JAGQFH010000023.1"/>
</dbReference>
<dbReference type="EMBL" id="JAGQFH010000023">
    <property type="protein sequence ID" value="MBR8690198.1"/>
    <property type="molecule type" value="Genomic_DNA"/>
</dbReference>
<name>A0ABD4QJK2_9BACI</name>
<evidence type="ECO:0000313" key="10">
    <source>
        <dbReference type="Proteomes" id="UP000676804"/>
    </source>
</evidence>
<comment type="subcellular location">
    <subcellularLocation>
        <location evidence="1">Membrane</location>
        <topology evidence="1">Multi-pass membrane protein</topology>
    </subcellularLocation>
</comment>
<keyword evidence="4 6" id="KW-1133">Transmembrane helix</keyword>
<feature type="transmembrane region" description="Helical" evidence="6">
    <location>
        <begin position="47"/>
        <end position="64"/>
    </location>
</feature>
<dbReference type="Proteomes" id="UP000050272">
    <property type="component" value="Unassembled WGS sequence"/>
</dbReference>
<dbReference type="InterPro" id="IPR001182">
    <property type="entry name" value="FtsW/RodA"/>
</dbReference>
<dbReference type="AlphaFoldDB" id="A0ABD4QJK2"/>
<accession>A0ABD4QJK2</accession>
<evidence type="ECO:0000256" key="2">
    <source>
        <dbReference type="ARBA" id="ARBA00022692"/>
    </source>
</evidence>
<keyword evidence="3" id="KW-0133">Cell shape</keyword>
<feature type="transmembrane region" description="Helical" evidence="6">
    <location>
        <begin position="334"/>
        <end position="354"/>
    </location>
</feature>
<feature type="transmembrane region" description="Helical" evidence="6">
    <location>
        <begin position="198"/>
        <end position="217"/>
    </location>
</feature>
<keyword evidence="9" id="KW-1185">Reference proteome</keyword>
<evidence type="ECO:0000256" key="3">
    <source>
        <dbReference type="ARBA" id="ARBA00022960"/>
    </source>
</evidence>
<feature type="transmembrane region" description="Helical" evidence="6">
    <location>
        <begin position="366"/>
        <end position="389"/>
    </location>
</feature>
<reference evidence="7 9" key="1">
    <citation type="submission" date="2015-07" db="EMBL/GenBank/DDBJ databases">
        <title>Bacillus zhangzhouensis sp. nov. and Bacillus nanhaiticus sp. nov.</title>
        <authorList>
            <person name="Liu Y."/>
            <person name="Lai Q."/>
            <person name="Shao Z."/>
        </authorList>
    </citation>
    <scope>NUCLEOTIDE SEQUENCE [LARGE SCALE GENOMIC DNA]</scope>
    <source>
        <strain evidence="7 9">NH7I_1</strain>
    </source>
</reference>
<evidence type="ECO:0000256" key="1">
    <source>
        <dbReference type="ARBA" id="ARBA00004141"/>
    </source>
</evidence>
<protein>
    <submittedName>
        <fullName evidence="8">FtsW/RodA/SpoVE family cell cycle protein</fullName>
    </submittedName>
    <submittedName>
        <fullName evidence="7">Rod shape-determining protein RodA</fullName>
    </submittedName>
</protein>
<evidence type="ECO:0000313" key="9">
    <source>
        <dbReference type="Proteomes" id="UP000050272"/>
    </source>
</evidence>
<evidence type="ECO:0000256" key="6">
    <source>
        <dbReference type="SAM" id="Phobius"/>
    </source>
</evidence>
<dbReference type="GO" id="GO:0008360">
    <property type="term" value="P:regulation of cell shape"/>
    <property type="evidence" value="ECO:0007669"/>
    <property type="project" value="UniProtKB-KW"/>
</dbReference>
<keyword evidence="2 6" id="KW-0812">Transmembrane</keyword>
<organism evidence="8 10">
    <name type="scientific">Bacillus australimaris</name>
    <dbReference type="NCBI Taxonomy" id="1326968"/>
    <lineage>
        <taxon>Bacteria</taxon>
        <taxon>Bacillati</taxon>
        <taxon>Bacillota</taxon>
        <taxon>Bacilli</taxon>
        <taxon>Bacillales</taxon>
        <taxon>Bacillaceae</taxon>
        <taxon>Bacillus</taxon>
    </lineage>
</organism>
<feature type="transmembrane region" description="Helical" evidence="6">
    <location>
        <begin position="301"/>
        <end position="322"/>
    </location>
</feature>
<evidence type="ECO:0000313" key="8">
    <source>
        <dbReference type="EMBL" id="MBR8690198.1"/>
    </source>
</evidence>
<feature type="transmembrane region" description="Helical" evidence="6">
    <location>
        <begin position="71"/>
        <end position="89"/>
    </location>
</feature>
<evidence type="ECO:0000313" key="7">
    <source>
        <dbReference type="EMBL" id="KPN14005.1"/>
    </source>
</evidence>
<evidence type="ECO:0000256" key="5">
    <source>
        <dbReference type="ARBA" id="ARBA00023136"/>
    </source>
</evidence>
<dbReference type="EMBL" id="LGYN01000023">
    <property type="protein sequence ID" value="KPN14005.1"/>
    <property type="molecule type" value="Genomic_DNA"/>
</dbReference>
<proteinExistence type="predicted"/>